<feature type="transmembrane region" description="Helical" evidence="1">
    <location>
        <begin position="101"/>
        <end position="122"/>
    </location>
</feature>
<evidence type="ECO:0000313" key="2">
    <source>
        <dbReference type="EMBL" id="KUG57964.1"/>
    </source>
</evidence>
<sequence>MRSPSQQMTPPHRGQLALPWLLLALDGLLVVGFAALGNRSHETGIGLGDVLGTAAPFLLGLLISSLAVRFWRAPSRLWPDAVVVILGTVVLGMAGRVLTGGGGAECSFVLVALGVLGALLTGRRVLTRLIGRLGTGR</sequence>
<dbReference type="Proteomes" id="UP000546252">
    <property type="component" value="Unassembled WGS sequence"/>
</dbReference>
<keyword evidence="1" id="KW-0812">Transmembrane</keyword>
<evidence type="ECO:0008006" key="6">
    <source>
        <dbReference type="Google" id="ProtNLM"/>
    </source>
</evidence>
<dbReference type="EMBL" id="JACJIH010000001">
    <property type="protein sequence ID" value="MBA8920722.1"/>
    <property type="molecule type" value="Genomic_DNA"/>
</dbReference>
<proteinExistence type="predicted"/>
<comment type="caution">
    <text evidence="2">The sequence shown here is derived from an EMBL/GenBank/DDBJ whole genome shotgun (WGS) entry which is preliminary data.</text>
</comment>
<evidence type="ECO:0000313" key="5">
    <source>
        <dbReference type="Proteomes" id="UP000546252"/>
    </source>
</evidence>
<evidence type="ECO:0000256" key="1">
    <source>
        <dbReference type="SAM" id="Phobius"/>
    </source>
</evidence>
<dbReference type="Proteomes" id="UP000054023">
    <property type="component" value="Unassembled WGS sequence"/>
</dbReference>
<dbReference type="InterPro" id="IPR021414">
    <property type="entry name" value="DUF3054"/>
</dbReference>
<evidence type="ECO:0000313" key="4">
    <source>
        <dbReference type="Proteomes" id="UP000054023"/>
    </source>
</evidence>
<feature type="transmembrane region" description="Helical" evidence="1">
    <location>
        <begin position="20"/>
        <end position="38"/>
    </location>
</feature>
<reference evidence="4" key="2">
    <citation type="submission" date="2015-12" db="EMBL/GenBank/DDBJ databases">
        <authorList>
            <person name="Nair G.R."/>
            <person name="Kaur G."/>
            <person name="Mayilraj S."/>
        </authorList>
    </citation>
    <scope>NUCLEOTIDE SEQUENCE [LARGE SCALE GENOMIC DNA]</scope>
    <source>
        <strain evidence="4">CD08_7</strain>
    </source>
</reference>
<dbReference type="EMBL" id="LQBM01000004">
    <property type="protein sequence ID" value="KUG57964.1"/>
    <property type="molecule type" value="Genomic_DNA"/>
</dbReference>
<name>A0A0W8IDE7_9MICC</name>
<reference evidence="2" key="1">
    <citation type="submission" date="2015-12" db="EMBL/GenBank/DDBJ databases">
        <authorList>
            <person name="Shamseldin A."/>
            <person name="Moawad H."/>
            <person name="Abd El-Rahim W.M."/>
            <person name="Sadowsky M.J."/>
        </authorList>
    </citation>
    <scope>NUCLEOTIDE SEQUENCE [LARGE SCALE GENOMIC DNA]</scope>
    <source>
        <strain evidence="2">CD08_7</strain>
    </source>
</reference>
<organism evidence="2 4">
    <name type="scientific">Nesterenkonia jeotgali</name>
    <dbReference type="NCBI Taxonomy" id="317018"/>
    <lineage>
        <taxon>Bacteria</taxon>
        <taxon>Bacillati</taxon>
        <taxon>Actinomycetota</taxon>
        <taxon>Actinomycetes</taxon>
        <taxon>Micrococcales</taxon>
        <taxon>Micrococcaceae</taxon>
        <taxon>Nesterenkonia</taxon>
    </lineage>
</organism>
<keyword evidence="1" id="KW-0472">Membrane</keyword>
<gene>
    <name evidence="2" type="ORF">AVL63_05525</name>
    <name evidence="3" type="ORF">HNR24_000655</name>
</gene>
<reference evidence="3 5" key="3">
    <citation type="submission" date="2020-08" db="EMBL/GenBank/DDBJ databases">
        <title>Sequencing the genomes of 1000 actinobacteria strains.</title>
        <authorList>
            <person name="Klenk H.-P."/>
        </authorList>
    </citation>
    <scope>NUCLEOTIDE SEQUENCE [LARGE SCALE GENOMIC DNA]</scope>
    <source>
        <strain evidence="3 5">DSM 19081</strain>
    </source>
</reference>
<accession>A0A0W8IDE7</accession>
<feature type="transmembrane region" description="Helical" evidence="1">
    <location>
        <begin position="77"/>
        <end position="95"/>
    </location>
</feature>
<evidence type="ECO:0000313" key="3">
    <source>
        <dbReference type="EMBL" id="MBA8920722.1"/>
    </source>
</evidence>
<keyword evidence="1" id="KW-1133">Transmembrane helix</keyword>
<feature type="transmembrane region" description="Helical" evidence="1">
    <location>
        <begin position="50"/>
        <end position="70"/>
    </location>
</feature>
<protein>
    <recommendedName>
        <fullName evidence="6">DUF3054 domain-containing protein</fullName>
    </recommendedName>
</protein>
<keyword evidence="4" id="KW-1185">Reference proteome</keyword>
<dbReference type="STRING" id="317018.AVL63_05525"/>
<dbReference type="AlphaFoldDB" id="A0A0W8IDE7"/>
<dbReference type="RefSeq" id="WP_058889197.1">
    <property type="nucleotide sequence ID" value="NZ_BAAAKT010000002.1"/>
</dbReference>
<dbReference type="OrthoDB" id="3698172at2"/>
<dbReference type="Pfam" id="PF11255">
    <property type="entry name" value="DUF3054"/>
    <property type="match status" value="1"/>
</dbReference>